<keyword evidence="1" id="KW-0378">Hydrolase</keyword>
<dbReference type="GO" id="GO:0016787">
    <property type="term" value="F:hydrolase activity"/>
    <property type="evidence" value="ECO:0007669"/>
    <property type="project" value="UniProtKB-KW"/>
</dbReference>
<evidence type="ECO:0000313" key="2">
    <source>
        <dbReference type="Proteomes" id="UP000184608"/>
    </source>
</evidence>
<dbReference type="PANTHER" id="PTHR32305">
    <property type="match status" value="1"/>
</dbReference>
<dbReference type="AlphaFoldDB" id="A0A1M5XEW4"/>
<dbReference type="EMBL" id="FQXZ01000011">
    <property type="protein sequence ID" value="SHH98360.1"/>
    <property type="molecule type" value="Genomic_DNA"/>
</dbReference>
<evidence type="ECO:0000313" key="1">
    <source>
        <dbReference type="EMBL" id="SHH98360.1"/>
    </source>
</evidence>
<dbReference type="NCBIfam" id="TIGR03696">
    <property type="entry name" value="Rhs_assc_core"/>
    <property type="match status" value="1"/>
</dbReference>
<dbReference type="Gene3D" id="2.180.10.10">
    <property type="entry name" value="RHS repeat-associated core"/>
    <property type="match status" value="1"/>
</dbReference>
<dbReference type="OrthoDB" id="9816400at2"/>
<dbReference type="STRING" id="1216006.VA7868_01130"/>
<dbReference type="PRINTS" id="PR00394">
    <property type="entry name" value="RHSPROTEIN"/>
</dbReference>
<sequence>MNDAVHCDLRYQGQLEDTESGLYYNLNRYFDSDSGQYLSPDPIGFAGGLRPQGYVHNPVAWVDPLGLSPDCGDANFADESKLTNHYEKHGAEFGAESEDEYLSMARQVMNEGTPVQYEYKGELRTGFVQLMGNNRKGQAKFAFVGTNSQGQITTLHTKSGKDFWKTLNGSASDKPIRPANL</sequence>
<keyword evidence="2" id="KW-1185">Reference proteome</keyword>
<accession>A0A1M5XEW4</accession>
<name>A0A1M5XEW4_9VIBR</name>
<gene>
    <name evidence="1" type="primary">rhsC_3</name>
    <name evidence="1" type="ORF">VA7868_01130</name>
</gene>
<dbReference type="InterPro" id="IPR022385">
    <property type="entry name" value="Rhs_assc_core"/>
</dbReference>
<reference evidence="1 2" key="1">
    <citation type="submission" date="2016-11" db="EMBL/GenBank/DDBJ databases">
        <authorList>
            <person name="Jaros S."/>
            <person name="Januszkiewicz K."/>
            <person name="Wedrychowicz H."/>
        </authorList>
    </citation>
    <scope>NUCLEOTIDE SEQUENCE [LARGE SCALE GENOMIC DNA]</scope>
    <source>
        <strain evidence="1 2">CECT 7868</strain>
    </source>
</reference>
<protein>
    <submittedName>
        <fullName evidence="1">Putative deoxyribonuclease RhsC</fullName>
        <ecNumber evidence="1">3.1.-.-</ecNumber>
    </submittedName>
</protein>
<dbReference type="RefSeq" id="WP_084193260.1">
    <property type="nucleotide sequence ID" value="NZ_FQXZ01000011.1"/>
</dbReference>
<dbReference type="Proteomes" id="UP000184608">
    <property type="component" value="Unassembled WGS sequence"/>
</dbReference>
<organism evidence="1 2">
    <name type="scientific">Vibrio aerogenes CECT 7868</name>
    <dbReference type="NCBI Taxonomy" id="1216006"/>
    <lineage>
        <taxon>Bacteria</taxon>
        <taxon>Pseudomonadati</taxon>
        <taxon>Pseudomonadota</taxon>
        <taxon>Gammaproteobacteria</taxon>
        <taxon>Vibrionales</taxon>
        <taxon>Vibrionaceae</taxon>
        <taxon>Vibrio</taxon>
    </lineage>
</organism>
<dbReference type="EC" id="3.1.-.-" evidence="1"/>
<dbReference type="PANTHER" id="PTHR32305:SF15">
    <property type="entry name" value="PROTEIN RHSA-RELATED"/>
    <property type="match status" value="1"/>
</dbReference>
<dbReference type="InterPro" id="IPR050708">
    <property type="entry name" value="T6SS_VgrG/RHS"/>
</dbReference>
<proteinExistence type="predicted"/>